<dbReference type="AlphaFoldDB" id="A0A1E7L517"/>
<dbReference type="GO" id="GO:0005886">
    <property type="term" value="C:plasma membrane"/>
    <property type="evidence" value="ECO:0007669"/>
    <property type="project" value="UniProtKB-SubCell"/>
</dbReference>
<dbReference type="PROSITE" id="PS50928">
    <property type="entry name" value="ABC_TM1"/>
    <property type="match status" value="1"/>
</dbReference>
<evidence type="ECO:0000256" key="4">
    <source>
        <dbReference type="ARBA" id="ARBA00022692"/>
    </source>
</evidence>
<dbReference type="CDD" id="cd06261">
    <property type="entry name" value="TM_PBP2"/>
    <property type="match status" value="1"/>
</dbReference>
<dbReference type="Gene3D" id="1.10.3720.10">
    <property type="entry name" value="MetI-like"/>
    <property type="match status" value="1"/>
</dbReference>
<dbReference type="InterPro" id="IPR000515">
    <property type="entry name" value="MetI-like"/>
</dbReference>
<keyword evidence="2 7" id="KW-0813">Transport</keyword>
<evidence type="ECO:0000313" key="10">
    <source>
        <dbReference type="Proteomes" id="UP000176005"/>
    </source>
</evidence>
<keyword evidence="3" id="KW-1003">Cell membrane</keyword>
<evidence type="ECO:0000256" key="1">
    <source>
        <dbReference type="ARBA" id="ARBA00004651"/>
    </source>
</evidence>
<evidence type="ECO:0000256" key="2">
    <source>
        <dbReference type="ARBA" id="ARBA00022448"/>
    </source>
</evidence>
<feature type="transmembrane region" description="Helical" evidence="7">
    <location>
        <begin position="160"/>
        <end position="190"/>
    </location>
</feature>
<evidence type="ECO:0000256" key="3">
    <source>
        <dbReference type="ARBA" id="ARBA00022475"/>
    </source>
</evidence>
<dbReference type="SUPFAM" id="SSF161098">
    <property type="entry name" value="MetI-like"/>
    <property type="match status" value="1"/>
</dbReference>
<comment type="similarity">
    <text evidence="7">Belongs to the binding-protein-dependent transport system permease family.</text>
</comment>
<feature type="transmembrane region" description="Helical" evidence="7">
    <location>
        <begin position="210"/>
        <end position="231"/>
    </location>
</feature>
<evidence type="ECO:0000256" key="7">
    <source>
        <dbReference type="RuleBase" id="RU363032"/>
    </source>
</evidence>
<keyword evidence="5 7" id="KW-1133">Transmembrane helix</keyword>
<dbReference type="InterPro" id="IPR035906">
    <property type="entry name" value="MetI-like_sf"/>
</dbReference>
<feature type="transmembrane region" description="Helical" evidence="7">
    <location>
        <begin position="57"/>
        <end position="76"/>
    </location>
</feature>
<dbReference type="GO" id="GO:0055085">
    <property type="term" value="P:transmembrane transport"/>
    <property type="evidence" value="ECO:0007669"/>
    <property type="project" value="InterPro"/>
</dbReference>
<dbReference type="EMBL" id="LJGW01000235">
    <property type="protein sequence ID" value="OEV11282.1"/>
    <property type="molecule type" value="Genomic_DNA"/>
</dbReference>
<evidence type="ECO:0000256" key="6">
    <source>
        <dbReference type="ARBA" id="ARBA00023136"/>
    </source>
</evidence>
<dbReference type="PATRIC" id="fig|518642.10.peg.3122"/>
<evidence type="ECO:0000256" key="5">
    <source>
        <dbReference type="ARBA" id="ARBA00022989"/>
    </source>
</evidence>
<comment type="subcellular location">
    <subcellularLocation>
        <location evidence="1 7">Cell membrane</location>
        <topology evidence="1 7">Multi-pass membrane protein</topology>
    </subcellularLocation>
</comment>
<gene>
    <name evidence="9" type="ORF">AN218_13650</name>
</gene>
<evidence type="ECO:0000313" key="9">
    <source>
        <dbReference type="EMBL" id="OEV11282.1"/>
    </source>
</evidence>
<dbReference type="Pfam" id="PF00528">
    <property type="entry name" value="BPD_transp_1"/>
    <property type="match status" value="1"/>
</dbReference>
<keyword evidence="10" id="KW-1185">Reference proteome</keyword>
<protein>
    <recommendedName>
        <fullName evidence="8">ABC transmembrane type-1 domain-containing protein</fullName>
    </recommendedName>
</protein>
<feature type="transmembrane region" description="Helical" evidence="7">
    <location>
        <begin position="116"/>
        <end position="139"/>
    </location>
</feature>
<sequence>MPALLLVVVATLWEFLPGLLGVKDFVLPPLSKVLAQFGSGSLLDQLWSNGLVTLKETLLGLLAGSAAGIVAGVLLGESSVVRATFYPYLVAFQSLPKIALAPLFVIWFGFGTTPKVLVAATLTFFPLLVNTMSGVMSVDRDRAQLFRSLSASRRQTWTKLLLPSALPSVLAGFEVATVLALLGAILGEFVSSQDGLGVLLQQQQTNYDTAGVFATLIVLAAMGVVLNQIVVQLRKWLVFW</sequence>
<proteinExistence type="inferred from homology"/>
<feature type="domain" description="ABC transmembrane type-1" evidence="8">
    <location>
        <begin position="46"/>
        <end position="230"/>
    </location>
</feature>
<feature type="transmembrane region" description="Helical" evidence="7">
    <location>
        <begin position="88"/>
        <end position="110"/>
    </location>
</feature>
<name>A0A1E7L517_9ACTN</name>
<dbReference type="Proteomes" id="UP000176005">
    <property type="component" value="Unassembled WGS sequence"/>
</dbReference>
<reference evidence="9 10" key="1">
    <citation type="journal article" date="2016" name="Front. Microbiol.">
        <title>Comparative Genomics Analysis of Streptomyces Species Reveals Their Adaptation to the Marine Environment and Their Diversity at the Genomic Level.</title>
        <authorList>
            <person name="Tian X."/>
            <person name="Zhang Z."/>
            <person name="Yang T."/>
            <person name="Chen M."/>
            <person name="Li J."/>
            <person name="Chen F."/>
            <person name="Yang J."/>
            <person name="Li W."/>
            <person name="Zhang B."/>
            <person name="Zhang Z."/>
            <person name="Wu J."/>
            <person name="Zhang C."/>
            <person name="Long L."/>
            <person name="Xiao J."/>
        </authorList>
    </citation>
    <scope>NUCLEOTIDE SEQUENCE [LARGE SCALE GENOMIC DNA]</scope>
    <source>
        <strain evidence="9 10">SCSIO 10429</strain>
    </source>
</reference>
<accession>A0A1E7L517</accession>
<dbReference type="PANTHER" id="PTHR30151">
    <property type="entry name" value="ALKANE SULFONATE ABC TRANSPORTER-RELATED, MEMBRANE SUBUNIT"/>
    <property type="match status" value="1"/>
</dbReference>
<keyword evidence="4 7" id="KW-0812">Transmembrane</keyword>
<dbReference type="PANTHER" id="PTHR30151:SF20">
    <property type="entry name" value="ABC TRANSPORTER PERMEASE PROTEIN HI_0355-RELATED"/>
    <property type="match status" value="1"/>
</dbReference>
<keyword evidence="6 7" id="KW-0472">Membrane</keyword>
<comment type="caution">
    <text evidence="9">The sequence shown here is derived from an EMBL/GenBank/DDBJ whole genome shotgun (WGS) entry which is preliminary data.</text>
</comment>
<evidence type="ECO:0000259" key="8">
    <source>
        <dbReference type="PROSITE" id="PS50928"/>
    </source>
</evidence>
<organism evidence="9 10">
    <name type="scientific">Streptomyces nanshensis</name>
    <dbReference type="NCBI Taxonomy" id="518642"/>
    <lineage>
        <taxon>Bacteria</taxon>
        <taxon>Bacillati</taxon>
        <taxon>Actinomycetota</taxon>
        <taxon>Actinomycetes</taxon>
        <taxon>Kitasatosporales</taxon>
        <taxon>Streptomycetaceae</taxon>
        <taxon>Streptomyces</taxon>
    </lineage>
</organism>